<dbReference type="EMBL" id="FQUG01000003">
    <property type="protein sequence ID" value="SHE61814.1"/>
    <property type="molecule type" value="Genomic_DNA"/>
</dbReference>
<proteinExistence type="predicted"/>
<sequence>MESNKEIIDRVLDEFMPLTKIPRPSGHEKAVSDYLKGVFEGIGCSVVQDAVNNIIADLPATKGFENAPLTILQSHMDMVCVAEKGREYNPLTDEIKTIRTEEYLTADGTSLGSDDGSGISEIIYIFKTLEKHGPLRAIITVDEEVGMLGTEKLDAKYVQDASFYINCDSEEDDLLTIGSAGSLDVEFHREIHWGKTPEGKAWKVSVKGLLGGHSGERIGDGRGNALRVLGQLMLELGEAGISFAVSSMEGGQARNAIADSASFTFVSSADEKEILKVLDNRKKRFLEAYGAVDPGMHIELSADDKPEHVMSDEDVRALAELLVTLHTGIFAMSSALPGLVETSANIGMLRMTDKEVWFSYYPRSSVDYKLDSFSKKAIMLGERFGCPAKVGTPSPAWHERTDSKLAKIITEVFEEQHGAPMRVASIHAGLECSWMVKRNPKLDVVSVGVTTYDIHSPKERLLLSTVASQVKMIKETLRRIADM</sequence>
<accession>A0A1M4UYL5</accession>
<evidence type="ECO:0000313" key="3">
    <source>
        <dbReference type="Proteomes" id="UP000184404"/>
    </source>
</evidence>
<dbReference type="NCBIfam" id="TIGR01893">
    <property type="entry name" value="aa-his-dipept"/>
    <property type="match status" value="1"/>
</dbReference>
<dbReference type="SUPFAM" id="SSF53187">
    <property type="entry name" value="Zn-dependent exopeptidases"/>
    <property type="match status" value="1"/>
</dbReference>
<dbReference type="Gene3D" id="3.40.630.10">
    <property type="entry name" value="Zn peptidases"/>
    <property type="match status" value="2"/>
</dbReference>
<name>A0A1M4UYL5_9FIRM</name>
<dbReference type="OrthoDB" id="9773892at2"/>
<protein>
    <submittedName>
        <fullName evidence="2">Dipeptidase D</fullName>
    </submittedName>
</protein>
<dbReference type="PANTHER" id="PTHR43501:SF1">
    <property type="entry name" value="CYTOSOL NON-SPECIFIC DIPEPTIDASE"/>
    <property type="match status" value="1"/>
</dbReference>
<dbReference type="GO" id="GO:0006508">
    <property type="term" value="P:proteolysis"/>
    <property type="evidence" value="ECO:0007669"/>
    <property type="project" value="InterPro"/>
</dbReference>
<dbReference type="InterPro" id="IPR001160">
    <property type="entry name" value="Peptidase_M20C"/>
</dbReference>
<evidence type="ECO:0000259" key="1">
    <source>
        <dbReference type="Pfam" id="PF07687"/>
    </source>
</evidence>
<gene>
    <name evidence="2" type="ORF">SAMN02745190_00823</name>
</gene>
<dbReference type="PIRSF" id="PIRSF016599">
    <property type="entry name" value="Xaa-His_dipept"/>
    <property type="match status" value="1"/>
</dbReference>
<dbReference type="GO" id="GO:0005829">
    <property type="term" value="C:cytosol"/>
    <property type="evidence" value="ECO:0007669"/>
    <property type="project" value="TreeGrafter"/>
</dbReference>
<feature type="domain" description="Peptidase M20 dimerisation" evidence="1">
    <location>
        <begin position="205"/>
        <end position="281"/>
    </location>
</feature>
<dbReference type="PRINTS" id="PR00934">
    <property type="entry name" value="XHISDIPTASE"/>
</dbReference>
<dbReference type="AlphaFoldDB" id="A0A1M4UYL5"/>
<reference evidence="2 3" key="1">
    <citation type="submission" date="2016-11" db="EMBL/GenBank/DDBJ databases">
        <authorList>
            <person name="Jaros S."/>
            <person name="Januszkiewicz K."/>
            <person name="Wedrychowicz H."/>
        </authorList>
    </citation>
    <scope>NUCLEOTIDE SEQUENCE [LARGE SCALE GENOMIC DNA]</scope>
    <source>
        <strain evidence="2 3">DSM 10502</strain>
    </source>
</reference>
<keyword evidence="3" id="KW-1185">Reference proteome</keyword>
<dbReference type="InterPro" id="IPR002933">
    <property type="entry name" value="Peptidase_M20"/>
</dbReference>
<dbReference type="Pfam" id="PF01546">
    <property type="entry name" value="Peptidase_M20"/>
    <property type="match status" value="1"/>
</dbReference>
<dbReference type="Pfam" id="PF07687">
    <property type="entry name" value="M20_dimer"/>
    <property type="match status" value="1"/>
</dbReference>
<dbReference type="RefSeq" id="WP_072934917.1">
    <property type="nucleotide sequence ID" value="NZ_FQUG01000003.1"/>
</dbReference>
<dbReference type="Proteomes" id="UP000184404">
    <property type="component" value="Unassembled WGS sequence"/>
</dbReference>
<organism evidence="2 3">
    <name type="scientific">Schwartzia succinivorans DSM 10502</name>
    <dbReference type="NCBI Taxonomy" id="1123243"/>
    <lineage>
        <taxon>Bacteria</taxon>
        <taxon>Bacillati</taxon>
        <taxon>Bacillota</taxon>
        <taxon>Negativicutes</taxon>
        <taxon>Selenomonadales</taxon>
        <taxon>Selenomonadaceae</taxon>
        <taxon>Schwartzia</taxon>
    </lineage>
</organism>
<dbReference type="STRING" id="1123243.SAMN02745190_00823"/>
<dbReference type="GO" id="GO:0070573">
    <property type="term" value="F:metallodipeptidase activity"/>
    <property type="evidence" value="ECO:0007669"/>
    <property type="project" value="TreeGrafter"/>
</dbReference>
<dbReference type="InterPro" id="IPR011650">
    <property type="entry name" value="Peptidase_M20_dimer"/>
</dbReference>
<dbReference type="PANTHER" id="PTHR43501">
    <property type="entry name" value="CYTOSOL NON-SPECIFIC DIPEPTIDASE"/>
    <property type="match status" value="1"/>
</dbReference>
<evidence type="ECO:0000313" key="2">
    <source>
        <dbReference type="EMBL" id="SHE61814.1"/>
    </source>
</evidence>